<feature type="coiled-coil region" evidence="1">
    <location>
        <begin position="254"/>
        <end position="281"/>
    </location>
</feature>
<reference evidence="4" key="1">
    <citation type="submission" date="2007-04" db="EMBL/GenBank/DDBJ databases">
        <title>Annotation of Pediculus humanus corporis strain USDA.</title>
        <authorList>
            <person name="Kirkness E."/>
            <person name="Hannick L."/>
            <person name="Hass B."/>
            <person name="Bruggner R."/>
            <person name="Lawson D."/>
            <person name="Bidwell S."/>
            <person name="Joardar V."/>
            <person name="Caler E."/>
            <person name="Walenz B."/>
            <person name="Inman J."/>
            <person name="Schobel S."/>
            <person name="Galinsky K."/>
            <person name="Amedeo P."/>
            <person name="Strausberg R."/>
        </authorList>
    </citation>
    <scope>NUCLEOTIDE SEQUENCE</scope>
    <source>
        <strain evidence="4">USDA</strain>
    </source>
</reference>
<accession>E0V984</accession>
<evidence type="ECO:0000259" key="3">
    <source>
        <dbReference type="PROSITE" id="PS50200"/>
    </source>
</evidence>
<dbReference type="OMA" id="FTIMERW"/>
<dbReference type="Proteomes" id="UP000009046">
    <property type="component" value="Unassembled WGS sequence"/>
</dbReference>
<feature type="region of interest" description="Disordered" evidence="2">
    <location>
        <begin position="92"/>
        <end position="121"/>
    </location>
</feature>
<dbReference type="EMBL" id="DS234991">
    <property type="protein sequence ID" value="EEB09940.1"/>
    <property type="molecule type" value="Genomic_DNA"/>
</dbReference>
<dbReference type="InterPro" id="IPR048945">
    <property type="entry name" value="RASSF8/10_RA"/>
</dbReference>
<keyword evidence="6" id="KW-1185">Reference proteome</keyword>
<keyword evidence="1" id="KW-0175">Coiled coil</keyword>
<name>E0V984_PEDHC</name>
<dbReference type="InterPro" id="IPR000159">
    <property type="entry name" value="RA_dom"/>
</dbReference>
<dbReference type="GO" id="GO:0007165">
    <property type="term" value="P:signal transduction"/>
    <property type="evidence" value="ECO:0007669"/>
    <property type="project" value="InterPro"/>
</dbReference>
<evidence type="ECO:0000313" key="5">
    <source>
        <dbReference type="EnsemblMetazoa" id="PHUM005710-PA"/>
    </source>
</evidence>
<reference evidence="4" key="2">
    <citation type="submission" date="2007-04" db="EMBL/GenBank/DDBJ databases">
        <title>The genome of the human body louse.</title>
        <authorList>
            <consortium name="The Human Body Louse Genome Consortium"/>
            <person name="Kirkness E."/>
            <person name="Walenz B."/>
            <person name="Hass B."/>
            <person name="Bruggner R."/>
            <person name="Strausberg R."/>
        </authorList>
    </citation>
    <scope>NUCLEOTIDE SEQUENCE</scope>
    <source>
        <strain evidence="4">USDA</strain>
    </source>
</reference>
<dbReference type="InterPro" id="IPR033593">
    <property type="entry name" value="N-RASSF"/>
</dbReference>
<dbReference type="AlphaFoldDB" id="E0V984"/>
<protein>
    <submittedName>
        <fullName evidence="4 5">Synaptonemal complex protein, putative</fullName>
    </submittedName>
</protein>
<dbReference type="Gene3D" id="3.10.20.90">
    <property type="entry name" value="Phosphatidylinositol 3-kinase Catalytic Subunit, Chain A, domain 1"/>
    <property type="match status" value="1"/>
</dbReference>
<dbReference type="Pfam" id="PF21712">
    <property type="entry name" value="RASSF8-10_RA"/>
    <property type="match status" value="1"/>
</dbReference>
<dbReference type="EMBL" id="AAZO01000071">
    <property type="status" value="NOT_ANNOTATED_CDS"/>
    <property type="molecule type" value="Genomic_DNA"/>
</dbReference>
<dbReference type="OrthoDB" id="10034447at2759"/>
<dbReference type="RefSeq" id="XP_002422678.1">
    <property type="nucleotide sequence ID" value="XM_002422633.1"/>
</dbReference>
<feature type="region of interest" description="Disordered" evidence="2">
    <location>
        <begin position="209"/>
        <end position="231"/>
    </location>
</feature>
<feature type="domain" description="Ras-associating" evidence="3">
    <location>
        <begin position="19"/>
        <end position="88"/>
    </location>
</feature>
<dbReference type="STRING" id="121224.E0V984"/>
<gene>
    <name evidence="5" type="primary">8233496</name>
    <name evidence="4" type="ORF">Phum_PHUM005710</name>
</gene>
<dbReference type="HOGENOM" id="CLU_319409_0_0_1"/>
<dbReference type="InParanoid" id="E0V984"/>
<dbReference type="GeneID" id="8233496"/>
<sequence length="910" mass="105037">MSTEIPIWVNGEIRWLSGLDKKTTCKDVIQVLLEGEGIDKTEVKDFTIMERWRKVERPLDENSKILKIWSHWGYEKKEVRLCLRRIENEVDSGRGSPVGSGSFPSMRRKRNKIRGNGKTPLTYSEALHPRRLAELGQFETKEYDDFYYGVGKTKPTEISENYNLKNDNYHDDNDDEIYVNNENVNCRKKSNKKSYHCPSTGKLHSTLLPEYTDPKGHGKKPTKCCSKRESKHRIRNSENIEKLMKLILAQGATIQNQLQKLKEREEQIESIEQERHRERIEKNGRNYLLETYLGSLKDAEIPAEVDEEKADDSGVNTEVGSDQLMIGIKKKNLSFETELESDDVNEKINEKENPEQVRRSHDEYKTHSNRSILKIHKKTARSKSESRSQEYKSEITIKRTLSDNSLENVDGMEKKSEKIKRESSEEVVELRKIQSQIEIWEKVFKINKKLEKEEENLVRLHLKIKKYQNDNYRLTKEKINDGDKEGENVVDVQDKKSWMDHSGEDDGLNDENDYHEIKKNLETLKSDLDHNSKEIYNNFTKLIEEDERVEQKRNCLTKLISDLERTNLEQDMLNEMINMREKKTTENNTGNECDEEKINFNSFTKTTNLQTDGNASIPPPLPSTCTDNNNTCSINYHLPHQSELFSNNNNNQSNEKIDDDVIDKKVQQQQQFKPKTVKISFEDKVQSCENLDNKESGLPTTTTTTTTTTTVPVGALKGILKNRKQKQFFKNTDDVKIIDSQKFVQNNHERSNGNNYYYLNYGNTNQNISNNNNNNFCRSVDNIPSDENNYLNSIGLPIYDQSYHEPNQNYVTSTPLPNSYDLIKTAYSRSNDITRSIHPPLPSLPLPPPPPPLTNVYPHSTIVKTKGTILNDTDSSTSSDTSGLCSMYSSSPTSVEQPYISQGYILDTLV</sequence>
<evidence type="ECO:0000313" key="4">
    <source>
        <dbReference type="EMBL" id="EEB09940.1"/>
    </source>
</evidence>
<evidence type="ECO:0000256" key="2">
    <source>
        <dbReference type="SAM" id="MobiDB-lite"/>
    </source>
</evidence>
<dbReference type="PROSITE" id="PS50200">
    <property type="entry name" value="RA"/>
    <property type="match status" value="1"/>
</dbReference>
<dbReference type="PANTHER" id="PTHR15286:SF1">
    <property type="entry name" value="FI07216P"/>
    <property type="match status" value="1"/>
</dbReference>
<organism>
    <name type="scientific">Pediculus humanus subsp. corporis</name>
    <name type="common">Body louse</name>
    <dbReference type="NCBI Taxonomy" id="121224"/>
    <lineage>
        <taxon>Eukaryota</taxon>
        <taxon>Metazoa</taxon>
        <taxon>Ecdysozoa</taxon>
        <taxon>Arthropoda</taxon>
        <taxon>Hexapoda</taxon>
        <taxon>Insecta</taxon>
        <taxon>Pterygota</taxon>
        <taxon>Neoptera</taxon>
        <taxon>Paraneoptera</taxon>
        <taxon>Psocodea</taxon>
        <taxon>Troctomorpha</taxon>
        <taxon>Phthiraptera</taxon>
        <taxon>Anoplura</taxon>
        <taxon>Pediculidae</taxon>
        <taxon>Pediculus</taxon>
    </lineage>
</organism>
<dbReference type="InterPro" id="IPR029071">
    <property type="entry name" value="Ubiquitin-like_domsf"/>
</dbReference>
<dbReference type="VEuPathDB" id="VectorBase:PHUM005710"/>
<dbReference type="SUPFAM" id="SSF54236">
    <property type="entry name" value="Ubiquitin-like"/>
    <property type="match status" value="1"/>
</dbReference>
<feature type="compositionally biased region" description="Basic residues" evidence="2">
    <location>
        <begin position="106"/>
        <end position="115"/>
    </location>
</feature>
<dbReference type="PANTHER" id="PTHR15286">
    <property type="entry name" value="RAS-ASSOCIATING DOMAIN CONTAINING PROTEIN"/>
    <property type="match status" value="1"/>
</dbReference>
<dbReference type="KEGG" id="phu:Phum_PHUM005710"/>
<proteinExistence type="predicted"/>
<evidence type="ECO:0000256" key="1">
    <source>
        <dbReference type="SAM" id="Coils"/>
    </source>
</evidence>
<evidence type="ECO:0000313" key="6">
    <source>
        <dbReference type="Proteomes" id="UP000009046"/>
    </source>
</evidence>
<dbReference type="CDD" id="cd16123">
    <property type="entry name" value="RA_RASSF7_like"/>
    <property type="match status" value="1"/>
</dbReference>
<dbReference type="eggNOG" id="KOG1574">
    <property type="taxonomic scope" value="Eukaryota"/>
</dbReference>
<reference evidence="5" key="3">
    <citation type="submission" date="2021-02" db="UniProtKB">
        <authorList>
            <consortium name="EnsemblMetazoa"/>
        </authorList>
    </citation>
    <scope>IDENTIFICATION</scope>
    <source>
        <strain evidence="5">USDA</strain>
    </source>
</reference>
<dbReference type="CTD" id="8233496"/>
<dbReference type="EnsemblMetazoa" id="PHUM005710-RA">
    <property type="protein sequence ID" value="PHUM005710-PA"/>
    <property type="gene ID" value="PHUM005710"/>
</dbReference>